<feature type="domain" description="Transient receptor ion channel" evidence="12">
    <location>
        <begin position="253"/>
        <end position="315"/>
    </location>
</feature>
<dbReference type="GO" id="GO:0015279">
    <property type="term" value="F:store-operated calcium channel activity"/>
    <property type="evidence" value="ECO:0007669"/>
    <property type="project" value="TreeGrafter"/>
</dbReference>
<protein>
    <recommendedName>
        <fullName evidence="12">Transient receptor ion channel domain-containing protein</fullName>
    </recommendedName>
</protein>
<feature type="transmembrane region" description="Helical" evidence="11">
    <location>
        <begin position="616"/>
        <end position="641"/>
    </location>
</feature>
<dbReference type="NCBIfam" id="TIGR00870">
    <property type="entry name" value="trp"/>
    <property type="match status" value="1"/>
</dbReference>
<dbReference type="SUPFAM" id="SSF48403">
    <property type="entry name" value="Ankyrin repeat"/>
    <property type="match status" value="1"/>
</dbReference>
<comment type="subcellular location">
    <subcellularLocation>
        <location evidence="1">Membrane</location>
        <topology evidence="1">Multi-pass membrane protein</topology>
    </subcellularLocation>
</comment>
<dbReference type="SMART" id="SM01420">
    <property type="entry name" value="TRP_2"/>
    <property type="match status" value="1"/>
</dbReference>
<feature type="transmembrane region" description="Helical" evidence="11">
    <location>
        <begin position="404"/>
        <end position="428"/>
    </location>
</feature>
<dbReference type="InterPro" id="IPR005821">
    <property type="entry name" value="Ion_trans_dom"/>
</dbReference>
<accession>A0AAD9JIM6</accession>
<comment type="caution">
    <text evidence="13">The sequence shown here is derived from an EMBL/GenBank/DDBJ whole genome shotgun (WGS) entry which is preliminary data.</text>
</comment>
<dbReference type="Proteomes" id="UP001208570">
    <property type="component" value="Unassembled WGS sequence"/>
</dbReference>
<feature type="region of interest" description="Disordered" evidence="10">
    <location>
        <begin position="175"/>
        <end position="211"/>
    </location>
</feature>
<evidence type="ECO:0000256" key="6">
    <source>
        <dbReference type="ARBA" id="ARBA00023043"/>
    </source>
</evidence>
<evidence type="ECO:0000256" key="5">
    <source>
        <dbReference type="ARBA" id="ARBA00022989"/>
    </source>
</evidence>
<keyword evidence="6" id="KW-0040">ANK repeat</keyword>
<feature type="transmembrane region" description="Helical" evidence="11">
    <location>
        <begin position="440"/>
        <end position="461"/>
    </location>
</feature>
<evidence type="ECO:0000256" key="7">
    <source>
        <dbReference type="ARBA" id="ARBA00023065"/>
    </source>
</evidence>
<feature type="compositionally biased region" description="Low complexity" evidence="10">
    <location>
        <begin position="925"/>
        <end position="938"/>
    </location>
</feature>
<evidence type="ECO:0000256" key="1">
    <source>
        <dbReference type="ARBA" id="ARBA00004141"/>
    </source>
</evidence>
<dbReference type="InterPro" id="IPR002110">
    <property type="entry name" value="Ankyrin_rpt"/>
</dbReference>
<evidence type="ECO:0000259" key="12">
    <source>
        <dbReference type="SMART" id="SM01420"/>
    </source>
</evidence>
<dbReference type="PANTHER" id="PTHR10117">
    <property type="entry name" value="TRANSIENT RECEPTOR POTENTIAL CHANNEL"/>
    <property type="match status" value="1"/>
</dbReference>
<keyword evidence="4" id="KW-0677">Repeat</keyword>
<keyword evidence="2" id="KW-0813">Transport</keyword>
<dbReference type="InterPro" id="IPR036770">
    <property type="entry name" value="Ankyrin_rpt-contain_sf"/>
</dbReference>
<dbReference type="GO" id="GO:0005886">
    <property type="term" value="C:plasma membrane"/>
    <property type="evidence" value="ECO:0007669"/>
    <property type="project" value="TreeGrafter"/>
</dbReference>
<keyword evidence="8 11" id="KW-0472">Membrane</keyword>
<evidence type="ECO:0000256" key="9">
    <source>
        <dbReference type="ARBA" id="ARBA00023303"/>
    </source>
</evidence>
<evidence type="ECO:0000256" key="2">
    <source>
        <dbReference type="ARBA" id="ARBA00022448"/>
    </source>
</evidence>
<dbReference type="EMBL" id="JAODUP010000289">
    <property type="protein sequence ID" value="KAK2153687.1"/>
    <property type="molecule type" value="Genomic_DNA"/>
</dbReference>
<evidence type="ECO:0000256" key="10">
    <source>
        <dbReference type="SAM" id="MobiDB-lite"/>
    </source>
</evidence>
<feature type="compositionally biased region" description="Basic and acidic residues" evidence="10">
    <location>
        <begin position="941"/>
        <end position="952"/>
    </location>
</feature>
<dbReference type="Pfam" id="PF00520">
    <property type="entry name" value="Ion_trans"/>
    <property type="match status" value="1"/>
</dbReference>
<dbReference type="Gene3D" id="1.25.40.20">
    <property type="entry name" value="Ankyrin repeat-containing domain"/>
    <property type="match status" value="1"/>
</dbReference>
<evidence type="ECO:0000256" key="4">
    <source>
        <dbReference type="ARBA" id="ARBA00022737"/>
    </source>
</evidence>
<feature type="compositionally biased region" description="Polar residues" evidence="10">
    <location>
        <begin position="175"/>
        <end position="186"/>
    </location>
</feature>
<evidence type="ECO:0000256" key="3">
    <source>
        <dbReference type="ARBA" id="ARBA00022692"/>
    </source>
</evidence>
<dbReference type="GO" id="GO:0034703">
    <property type="term" value="C:cation channel complex"/>
    <property type="evidence" value="ECO:0007669"/>
    <property type="project" value="TreeGrafter"/>
</dbReference>
<feature type="compositionally biased region" description="Polar residues" evidence="10">
    <location>
        <begin position="977"/>
        <end position="992"/>
    </location>
</feature>
<evidence type="ECO:0000313" key="13">
    <source>
        <dbReference type="EMBL" id="KAK2153687.1"/>
    </source>
</evidence>
<organism evidence="13 14">
    <name type="scientific">Paralvinella palmiformis</name>
    <dbReference type="NCBI Taxonomy" id="53620"/>
    <lineage>
        <taxon>Eukaryota</taxon>
        <taxon>Metazoa</taxon>
        <taxon>Spiralia</taxon>
        <taxon>Lophotrochozoa</taxon>
        <taxon>Annelida</taxon>
        <taxon>Polychaeta</taxon>
        <taxon>Sedentaria</taxon>
        <taxon>Canalipalpata</taxon>
        <taxon>Terebellida</taxon>
        <taxon>Terebelliformia</taxon>
        <taxon>Alvinellidae</taxon>
        <taxon>Paralvinella</taxon>
    </lineage>
</organism>
<dbReference type="InterPro" id="IPR002153">
    <property type="entry name" value="TRPC_channel"/>
</dbReference>
<keyword evidence="3 11" id="KW-0812">Transmembrane</keyword>
<evidence type="ECO:0000313" key="14">
    <source>
        <dbReference type="Proteomes" id="UP001208570"/>
    </source>
</evidence>
<sequence length="1121" mass="126845">MKMNPQKFMDELGIDLNSDGDNLGMSVVRKETDLSNEEKQYLLAIERGDISTARHFLEDALTDFNININCVDPLGRTGLQIAIENENIEMIELLLTYNVEVGDALLHAINEENVEAVEMLLAHQQNNKKDLTDDETETEGDFDSGKDKLRTVLSIWKRKQPASFLGKAAQLGQTSISPENQYNASEESVLPSGDDKEPDKSTTHQGFLGGVPSSSFTPDITPIILASHRDNYEIIKILLDRGDRICKPHDVRCSCTECVTKSNEDSLNHSRSRINAYRALASPSLIALSSKDPILTAFELSWELKRLSRLENEFKNDYERLAKQCRDFATDLLDQTRGSKELEVILNYDPNGLVSEKDSDRMNLARLKLAIKYKQKKFVAHANCQQLLASLWYEGLPGFRRRHIVFKVLLTVSVCLLYPILSILYMLAPKSSIGLFMRRPFIKFICYSASYMTFLFLLILASQRIDSIINLGTGDETSRKMTREVRGAPPTSIEWMIIAYCCGLVWAEIKQLWDEGAKAYVQDMWNILDFITNSLYISTFTLKLVAYLRVEEEKRLGDPKAYALRQDWDAYDPNLISEGLFAAANIFSSLKLIHIFTVNPHLGPLQISLGRMVMDIVKFCFIAVLVIFSYACGVNQLYWYYAEERARQCQTCLDQAPVSERENCDCDKTLANLFEILQTLYFAFYGLVDVKHFELQENHEFTQFVGKLMFGTYSGIMIIVLINMLIAMLSTSFQLISNDADTEWKYARSKLWMSYFEEGGTVPPPFNIIPTPKTMWYILLWFKERLCRCSKQAKRSKWQSIRNAVKKVKERDLKYQAVMHNLVKRYIMKRTRETHSEGVTEDDLTEIKQDISALRFELLEIFRNNGMKTPNVSKLGKLKSFGRLRRKGSRMSMERLQRHIQVDPIPENDPYITPMGLKKSNSQASTSSKGSLTTSGVSIIEKNEISSDKEKNGNPPRSASEGNMSNNNCDEGLGESFDQQSEMSDSNQSIKATNGIGGMDTVPEEGILIDTVESSPSSDELTQPSSSPGSELSLELTLDPSKLGTPDRDECSSFGSSQQNLNENDDNPFDKKAQPIKKVSFYAGGDCEGTEGSEAVSDTYVYEGRPKKFSAVLKQMGLKKD</sequence>
<dbReference type="AlphaFoldDB" id="A0AAD9JIM6"/>
<feature type="region of interest" description="Disordered" evidence="10">
    <location>
        <begin position="902"/>
        <end position="1073"/>
    </location>
</feature>
<feature type="compositionally biased region" description="Basic and acidic residues" evidence="10">
    <location>
        <begin position="193"/>
        <end position="202"/>
    </location>
</feature>
<dbReference type="Pfam" id="PF08344">
    <property type="entry name" value="TRP_2"/>
    <property type="match status" value="1"/>
</dbReference>
<dbReference type="GO" id="GO:0070679">
    <property type="term" value="F:inositol 1,4,5 trisphosphate binding"/>
    <property type="evidence" value="ECO:0007669"/>
    <property type="project" value="TreeGrafter"/>
</dbReference>
<gene>
    <name evidence="13" type="ORF">LSH36_289g02061</name>
</gene>
<proteinExistence type="predicted"/>
<feature type="compositionally biased region" description="Polar residues" evidence="10">
    <location>
        <begin position="1053"/>
        <end position="1062"/>
    </location>
</feature>
<feature type="compositionally biased region" description="Polar residues" evidence="10">
    <location>
        <begin position="1012"/>
        <end position="1023"/>
    </location>
</feature>
<dbReference type="PRINTS" id="PR01097">
    <property type="entry name" value="TRNSRECEPTRP"/>
</dbReference>
<feature type="transmembrane region" description="Helical" evidence="11">
    <location>
        <begin position="708"/>
        <end position="729"/>
    </location>
</feature>
<keyword evidence="14" id="KW-1185">Reference proteome</keyword>
<feature type="compositionally biased region" description="Low complexity" evidence="10">
    <location>
        <begin position="1024"/>
        <end position="1038"/>
    </location>
</feature>
<reference evidence="13" key="1">
    <citation type="journal article" date="2023" name="Mol. Biol. Evol.">
        <title>Third-Generation Sequencing Reveals the Adaptive Role of the Epigenome in Three Deep-Sea Polychaetes.</title>
        <authorList>
            <person name="Perez M."/>
            <person name="Aroh O."/>
            <person name="Sun Y."/>
            <person name="Lan Y."/>
            <person name="Juniper S.K."/>
            <person name="Young C.R."/>
            <person name="Angers B."/>
            <person name="Qian P.Y."/>
        </authorList>
    </citation>
    <scope>NUCLEOTIDE SEQUENCE</scope>
    <source>
        <strain evidence="13">P08H-3</strain>
    </source>
</reference>
<evidence type="ECO:0000256" key="11">
    <source>
        <dbReference type="SAM" id="Phobius"/>
    </source>
</evidence>
<evidence type="ECO:0000256" key="8">
    <source>
        <dbReference type="ARBA" id="ARBA00023136"/>
    </source>
</evidence>
<dbReference type="GO" id="GO:0051480">
    <property type="term" value="P:regulation of cytosolic calcium ion concentration"/>
    <property type="evidence" value="ECO:0007669"/>
    <property type="project" value="TreeGrafter"/>
</dbReference>
<keyword evidence="7" id="KW-0406">Ion transport</keyword>
<dbReference type="Pfam" id="PF12796">
    <property type="entry name" value="Ank_2"/>
    <property type="match status" value="1"/>
</dbReference>
<dbReference type="InterPro" id="IPR013555">
    <property type="entry name" value="TRP_dom"/>
</dbReference>
<keyword evidence="9" id="KW-0407">Ion channel</keyword>
<feature type="compositionally biased region" description="Polar residues" evidence="10">
    <location>
        <begin position="955"/>
        <end position="969"/>
    </location>
</feature>
<dbReference type="PANTHER" id="PTHR10117:SF54">
    <property type="entry name" value="TRANSIENT RECEPTOR POTENTIAL-GAMMA PROTEIN"/>
    <property type="match status" value="1"/>
</dbReference>
<name>A0AAD9JIM6_9ANNE</name>
<dbReference type="SMART" id="SM00248">
    <property type="entry name" value="ANK"/>
    <property type="match status" value="3"/>
</dbReference>
<keyword evidence="5 11" id="KW-1133">Transmembrane helix</keyword>